<evidence type="ECO:0000313" key="2">
    <source>
        <dbReference type="EMBL" id="RAU82460.1"/>
    </source>
</evidence>
<name>A0A364RDN4_9BACT</name>
<keyword evidence="3" id="KW-1185">Reference proteome</keyword>
<evidence type="ECO:0000256" key="1">
    <source>
        <dbReference type="SAM" id="Phobius"/>
    </source>
</evidence>
<evidence type="ECO:0000313" key="3">
    <source>
        <dbReference type="Proteomes" id="UP000251692"/>
    </source>
</evidence>
<reference evidence="2 3" key="1">
    <citation type="submission" date="2018-06" db="EMBL/GenBank/DDBJ databases">
        <authorList>
            <person name="Liu Z.-W."/>
        </authorList>
    </citation>
    <scope>NUCLEOTIDE SEQUENCE [LARGE SCALE GENOMIC DNA]</scope>
    <source>
        <strain evidence="2 3">2b14</strain>
    </source>
</reference>
<feature type="transmembrane region" description="Helical" evidence="1">
    <location>
        <begin position="16"/>
        <end position="34"/>
    </location>
</feature>
<accession>A0A364RDN4</accession>
<comment type="caution">
    <text evidence="2">The sequence shown here is derived from an EMBL/GenBank/DDBJ whole genome shotgun (WGS) entry which is preliminary data.</text>
</comment>
<reference evidence="2 3" key="2">
    <citation type="submission" date="2018-07" db="EMBL/GenBank/DDBJ databases">
        <title>Pontibacter sp. 2b14 genomic sequence and assembly.</title>
        <authorList>
            <person name="Du Z.-J."/>
        </authorList>
    </citation>
    <scope>NUCLEOTIDE SEQUENCE [LARGE SCALE GENOMIC DNA]</scope>
    <source>
        <strain evidence="2 3">2b14</strain>
    </source>
</reference>
<protein>
    <recommendedName>
        <fullName evidence="4">Peptidase M50B-like</fullName>
    </recommendedName>
</protein>
<feature type="transmembrane region" description="Helical" evidence="1">
    <location>
        <begin position="131"/>
        <end position="151"/>
    </location>
</feature>
<sequence length="193" mass="21509">MQSPTLKNMHLQQQVGINYILLTILAVAFTWLLHEFSHWLTGELLGNNMAMTLNSSYPLAGKYGAASHANLVSIAGPLVTLLQAVIIYYLLKSGKAFLLFPFLLTCLYMRVMAAGLNFINLNDEGRVSQSLQLGTFTLPLLISAILFYLVYAVVKQRQLSSRMIIITTLLVMFVSSIMIYPISFCISGYCKEV</sequence>
<dbReference type="OrthoDB" id="1160343at2"/>
<dbReference type="RefSeq" id="WP_112306052.1">
    <property type="nucleotide sequence ID" value="NZ_QMDV01000003.1"/>
</dbReference>
<dbReference type="EMBL" id="QMDV01000003">
    <property type="protein sequence ID" value="RAU82460.1"/>
    <property type="molecule type" value="Genomic_DNA"/>
</dbReference>
<organism evidence="2 3">
    <name type="scientific">Pontibacter arcticus</name>
    <dbReference type="NCBI Taxonomy" id="2080288"/>
    <lineage>
        <taxon>Bacteria</taxon>
        <taxon>Pseudomonadati</taxon>
        <taxon>Bacteroidota</taxon>
        <taxon>Cytophagia</taxon>
        <taxon>Cytophagales</taxon>
        <taxon>Hymenobacteraceae</taxon>
        <taxon>Pontibacter</taxon>
    </lineage>
</organism>
<feature type="transmembrane region" description="Helical" evidence="1">
    <location>
        <begin position="98"/>
        <end position="119"/>
    </location>
</feature>
<feature type="transmembrane region" description="Helical" evidence="1">
    <location>
        <begin position="163"/>
        <end position="182"/>
    </location>
</feature>
<dbReference type="AlphaFoldDB" id="A0A364RDN4"/>
<evidence type="ECO:0008006" key="4">
    <source>
        <dbReference type="Google" id="ProtNLM"/>
    </source>
</evidence>
<feature type="transmembrane region" description="Helical" evidence="1">
    <location>
        <begin position="71"/>
        <end position="91"/>
    </location>
</feature>
<keyword evidence="1" id="KW-1133">Transmembrane helix</keyword>
<keyword evidence="1" id="KW-0472">Membrane</keyword>
<keyword evidence="1" id="KW-0812">Transmembrane</keyword>
<gene>
    <name evidence="2" type="ORF">DP923_11795</name>
</gene>
<proteinExistence type="predicted"/>
<dbReference type="Proteomes" id="UP000251692">
    <property type="component" value="Unassembled WGS sequence"/>
</dbReference>